<dbReference type="PANTHER" id="PTHR44936:SF10">
    <property type="entry name" value="SENSOR PROTEIN RSTB"/>
    <property type="match status" value="1"/>
</dbReference>
<comment type="catalytic activity">
    <reaction evidence="1">
        <text>ATP + protein L-histidine = ADP + protein N-phospho-L-histidine.</text>
        <dbReference type="EC" id="2.7.13.3"/>
    </reaction>
</comment>
<dbReference type="SMART" id="SM00387">
    <property type="entry name" value="HATPase_c"/>
    <property type="match status" value="1"/>
</dbReference>
<organism evidence="9 10">
    <name type="scientific">Ramlibacter albus</name>
    <dbReference type="NCBI Taxonomy" id="2079448"/>
    <lineage>
        <taxon>Bacteria</taxon>
        <taxon>Pseudomonadati</taxon>
        <taxon>Pseudomonadota</taxon>
        <taxon>Betaproteobacteria</taxon>
        <taxon>Burkholderiales</taxon>
        <taxon>Comamonadaceae</taxon>
        <taxon>Ramlibacter</taxon>
    </lineage>
</organism>
<name>A0A923M7C1_9BURK</name>
<comment type="caution">
    <text evidence="9">The sequence shown here is derived from an EMBL/GenBank/DDBJ whole genome shotgun (WGS) entry which is preliminary data.</text>
</comment>
<keyword evidence="10" id="KW-1185">Reference proteome</keyword>
<evidence type="ECO:0000313" key="10">
    <source>
        <dbReference type="Proteomes" id="UP000596827"/>
    </source>
</evidence>
<keyword evidence="5 9" id="KW-0418">Kinase</keyword>
<dbReference type="PROSITE" id="PS50109">
    <property type="entry name" value="HIS_KIN"/>
    <property type="match status" value="1"/>
</dbReference>
<dbReference type="InterPro" id="IPR005467">
    <property type="entry name" value="His_kinase_dom"/>
</dbReference>
<dbReference type="InterPro" id="IPR050980">
    <property type="entry name" value="2C_sensor_his_kinase"/>
</dbReference>
<keyword evidence="6" id="KW-0067">ATP-binding</keyword>
<protein>
    <recommendedName>
        <fullName evidence="2">histidine kinase</fullName>
        <ecNumber evidence="2">2.7.13.3</ecNumber>
    </recommendedName>
</protein>
<feature type="transmembrane region" description="Helical" evidence="7">
    <location>
        <begin position="385"/>
        <end position="407"/>
    </location>
</feature>
<gene>
    <name evidence="9" type="ORF">H8R02_11555</name>
</gene>
<keyword evidence="4" id="KW-0547">Nucleotide-binding</keyword>
<evidence type="ECO:0000313" key="9">
    <source>
        <dbReference type="EMBL" id="MBC5765091.1"/>
    </source>
</evidence>
<evidence type="ECO:0000256" key="2">
    <source>
        <dbReference type="ARBA" id="ARBA00012438"/>
    </source>
</evidence>
<dbReference type="PANTHER" id="PTHR44936">
    <property type="entry name" value="SENSOR PROTEIN CREC"/>
    <property type="match status" value="1"/>
</dbReference>
<evidence type="ECO:0000259" key="8">
    <source>
        <dbReference type="PROSITE" id="PS50109"/>
    </source>
</evidence>
<dbReference type="SUPFAM" id="SSF55874">
    <property type="entry name" value="ATPase domain of HSP90 chaperone/DNA topoisomerase II/histidine kinase"/>
    <property type="match status" value="1"/>
</dbReference>
<evidence type="ECO:0000256" key="7">
    <source>
        <dbReference type="SAM" id="Phobius"/>
    </source>
</evidence>
<dbReference type="GO" id="GO:0004673">
    <property type="term" value="F:protein histidine kinase activity"/>
    <property type="evidence" value="ECO:0007669"/>
    <property type="project" value="UniProtKB-EC"/>
</dbReference>
<accession>A0A923M7C1</accession>
<dbReference type="Proteomes" id="UP000596827">
    <property type="component" value="Unassembled WGS sequence"/>
</dbReference>
<sequence length="683" mass="74023">MGEQGLRTALASFRRRILFRGVFLLLALATIALAIVLLQEEKERSYASYQQAFRRSQQDVIARLRQPAGMLVLLNPRMPREPVPVRPLVLPYPALDFEDPARVQQAIEAADCSVRYTDGSTLCAGVGNSAYAGTYLYLAGSFRAGDLQLRESGELDIEAVHRAVVRLELRGEIHSWVAPFERTSMRGEPLVRGRLLGFETTGDPTLANARPVRDFRGWLSQAATCASGGDVPDCPRQVFYAMRVPVEAFRSGASWPPADLDLMRVHVQMLAPGSGGPALFSSDAPGAEGPATAGDLAQALLPGEVLTLTRQDGPRSPIVVKGGESERERTSPLILRLIDQLPVAARVPTMQARETLVTPVGSYDVQLTADARGIDRNLGVIATRLSWYVGAMLVAILIAWGLIEIGLIRRITVLSRRAADVSRNVQQDARGGERIGALDVSDLRGPDELGVLAGGLSDLLQRVKDDVQREQLRAQQERDMLQAVGHEILSPLQSLMVLHPGNDDPAHRYVQRMQQAVKVLYGQSSPSEALAAAEIALSAIDLDAFLQQVAQNSRFAGVADVRYEPKGEPVTVRADEFSLEDVVTHILRNADRHRTPGTPITITLRTDDAQAFVAIHNEGATIPGDLLAKVFDYGVTEAPEGGARRGQGLFVARTYMAKMGGKVTARNEAGGVTFELVLPLSAG</sequence>
<dbReference type="Gene3D" id="3.30.565.10">
    <property type="entry name" value="Histidine kinase-like ATPase, C-terminal domain"/>
    <property type="match status" value="1"/>
</dbReference>
<dbReference type="GO" id="GO:0005524">
    <property type="term" value="F:ATP binding"/>
    <property type="evidence" value="ECO:0007669"/>
    <property type="project" value="UniProtKB-KW"/>
</dbReference>
<dbReference type="InterPro" id="IPR036890">
    <property type="entry name" value="HATPase_C_sf"/>
</dbReference>
<dbReference type="RefSeq" id="WP_187081542.1">
    <property type="nucleotide sequence ID" value="NZ_JACORU010000003.1"/>
</dbReference>
<dbReference type="InterPro" id="IPR003594">
    <property type="entry name" value="HATPase_dom"/>
</dbReference>
<keyword evidence="7" id="KW-0472">Membrane</keyword>
<reference evidence="9" key="1">
    <citation type="submission" date="2020-08" db="EMBL/GenBank/DDBJ databases">
        <title>Ramlibacter sp. GTP1 16S ribosomal RNA gene genome sequencing and assembly.</title>
        <authorList>
            <person name="Kang M."/>
        </authorList>
    </citation>
    <scope>NUCLEOTIDE SEQUENCE</scope>
    <source>
        <strain evidence="9">GTP1</strain>
    </source>
</reference>
<evidence type="ECO:0000256" key="6">
    <source>
        <dbReference type="ARBA" id="ARBA00022840"/>
    </source>
</evidence>
<keyword evidence="7" id="KW-1133">Transmembrane helix</keyword>
<dbReference type="Pfam" id="PF02518">
    <property type="entry name" value="HATPase_c"/>
    <property type="match status" value="1"/>
</dbReference>
<feature type="domain" description="Histidine kinase" evidence="8">
    <location>
        <begin position="483"/>
        <end position="682"/>
    </location>
</feature>
<dbReference type="EMBL" id="JACORU010000003">
    <property type="protein sequence ID" value="MBC5765091.1"/>
    <property type="molecule type" value="Genomic_DNA"/>
</dbReference>
<evidence type="ECO:0000256" key="1">
    <source>
        <dbReference type="ARBA" id="ARBA00000085"/>
    </source>
</evidence>
<dbReference type="EC" id="2.7.13.3" evidence="2"/>
<keyword evidence="3" id="KW-0808">Transferase</keyword>
<evidence type="ECO:0000256" key="5">
    <source>
        <dbReference type="ARBA" id="ARBA00022777"/>
    </source>
</evidence>
<evidence type="ECO:0000256" key="3">
    <source>
        <dbReference type="ARBA" id="ARBA00022679"/>
    </source>
</evidence>
<proteinExistence type="predicted"/>
<feature type="transmembrane region" description="Helical" evidence="7">
    <location>
        <begin position="17"/>
        <end position="38"/>
    </location>
</feature>
<evidence type="ECO:0000256" key="4">
    <source>
        <dbReference type="ARBA" id="ARBA00022741"/>
    </source>
</evidence>
<dbReference type="AlphaFoldDB" id="A0A923M7C1"/>
<keyword evidence="7" id="KW-0812">Transmembrane</keyword>